<dbReference type="Gene3D" id="3.40.50.300">
    <property type="entry name" value="P-loop containing nucleotide triphosphate hydrolases"/>
    <property type="match status" value="2"/>
</dbReference>
<dbReference type="Gene3D" id="1.20.120.1080">
    <property type="match status" value="1"/>
</dbReference>
<feature type="domain" description="Helicase ATP-binding" evidence="9">
    <location>
        <begin position="100"/>
        <end position="263"/>
    </location>
</feature>
<dbReference type="PROSITE" id="PS51194">
    <property type="entry name" value="HELICASE_CTER"/>
    <property type="match status" value="1"/>
</dbReference>
<evidence type="ECO:0000256" key="5">
    <source>
        <dbReference type="ARBA" id="ARBA00022806"/>
    </source>
</evidence>
<keyword evidence="3" id="KW-0547">Nucleotide-binding</keyword>
<proteinExistence type="inferred from homology"/>
<dbReference type="InterPro" id="IPR003593">
    <property type="entry name" value="AAA+_ATPase"/>
</dbReference>
<evidence type="ECO:0000313" key="11">
    <source>
        <dbReference type="EMBL" id="SFG61814.1"/>
    </source>
</evidence>
<dbReference type="Pfam" id="PF00270">
    <property type="entry name" value="DEAD"/>
    <property type="match status" value="1"/>
</dbReference>
<dbReference type="Proteomes" id="UP000199052">
    <property type="component" value="Unassembled WGS sequence"/>
</dbReference>
<dbReference type="GO" id="GO:0003723">
    <property type="term" value="F:RNA binding"/>
    <property type="evidence" value="ECO:0007669"/>
    <property type="project" value="TreeGrafter"/>
</dbReference>
<keyword evidence="6" id="KW-0067">ATP-binding</keyword>
<dbReference type="InterPro" id="IPR001650">
    <property type="entry name" value="Helicase_C-like"/>
</dbReference>
<comment type="similarity">
    <text evidence="1">Belongs to the DEAD box helicase family. DEAH subfamily.</text>
</comment>
<gene>
    <name evidence="11" type="ORF">SAMN05421678_10799</name>
</gene>
<dbReference type="PANTHER" id="PTHR18934:SF99">
    <property type="entry name" value="ATP-DEPENDENT RNA HELICASE DHX37-RELATED"/>
    <property type="match status" value="1"/>
</dbReference>
<sequence length="1378" mass="154430">MAALPILDLRMDTPSRSSLAQLQARLPELTHHDRRRLQRRIDGVRNRRGRGDQQVSGEVLDRIAADIDAAEQRLAARRAGVPAVSYPEELPVSQRRDDILAAIRDHQVVIVAGETGSGKTTQLPKMCLELGRGVSGLVGHTQPRRLAARTVAERIAEELDTPLGEAVGWKVRFTDKVGDNTLVKVMTDGILLAEIQSDRMLRQYDTLIIDEAHERSLNIDFILGYVKQLLPRRPDLKVIITSATIDPERFSRHFGDAPIVEVSGRTYPVEVRYRPIVEDAEDRDRDQTQAILDAVDELSLEGDGDILVFLSGEREIRDTADALEKQNLPRTEIAPLYARLSAAEQHRVFQRHSGRRIVLATNVAETSLTVPGIRYVIDPGTARISRYSQRLKVQRLPIEAISQASANQRKGRCGRTSDGICIRLYAEDDFLARPEFTDPEILRTNLASVILAMTAAGLGDLAAFPFIDPPDSRNVKAGVQLLEELGALATAPAEAAAGATDADVKQGWDVEPADDERPGKGGRAGRKSRGRGDRDGGNRLTPVGRTLSQLPVDPRLARMVVEAERNGCLREVMVIAAALSIQDPRERPTGKEEAATQQHARFVDKTSDFLTYLNLWDYLREQQHALSSNQFRRLCRNEFLNYLRVREWQDIESQLRQVAKSLGMAVGKRNENLDSDRIHQSLLAGLLSHIGLKDSEKKKSEESARGAGRRSANDFLGARGARFAVFPGSALFKNPPQWVMAAELVETSRLWARIVARIDPAWVEALAGHLVKRNYSEPHWSKKQAAVLAYERVTLYGVPLVAQRVVNYGRIDAELSRELFIRHGLVEGDWETRHEFFHANRALLDEVEDLEDRARRRDILVDDDALFDFYDERVGRDVVSGAHFDSWWKKTRRREPDLLTFSLDMLVNESAEQVDEADYPDVWEVPGAKLRLTYQFEPGADADGVTVHIPLPILNQLRSDTFDWQIPGLRRELVTALIRTLPKPLRRTLVPAPDFARAALERMQPHRQPFLDSLEAALRQFTGILLPRESWDLQKVPDHLRPTFRVLDGRGRTLGEGKDLAALKEKLRGELKVTLAKAAGGVERANIRSWDFDQVPAEFAEQRAGLSVRAYPALADAGDSAAIRLFESEADARRAMWAGTRRLLLLNLPSPVKYVLDRQSYQTKLALSHSPHGSAAALFDDCLACAVDKLMADNGGPVRDRAGFDRLRDAVRADLHDTVADTVTRAAEVLSVAHELDTRLRRTSNPVLLPALTDVKAQLAGLVYPGFVTETGWRRLTDLVRYLRAIDRRLDKVAAEPHRDAERMRSVRQVQEAYDQARERLSRDARVSGSLSAQAEEGLREIRWMIEELRVSYFAQVLGTPGPISDKRILKAIDRLTS</sequence>
<dbReference type="GO" id="GO:0003724">
    <property type="term" value="F:RNA helicase activity"/>
    <property type="evidence" value="ECO:0007669"/>
    <property type="project" value="UniProtKB-EC"/>
</dbReference>
<dbReference type="InterPro" id="IPR007502">
    <property type="entry name" value="Helicase-assoc_dom"/>
</dbReference>
<evidence type="ECO:0000256" key="7">
    <source>
        <dbReference type="ARBA" id="ARBA00047984"/>
    </source>
</evidence>
<keyword evidence="4" id="KW-0378">Hydrolase</keyword>
<dbReference type="EMBL" id="FOOI01000007">
    <property type="protein sequence ID" value="SFG61814.1"/>
    <property type="molecule type" value="Genomic_DNA"/>
</dbReference>
<dbReference type="FunFam" id="3.40.50.300:FF:000439">
    <property type="entry name" value="ATP-dependent RNA helicase HrpA"/>
    <property type="match status" value="1"/>
</dbReference>
<dbReference type="InterPro" id="IPR014001">
    <property type="entry name" value="Helicase_ATP-bd"/>
</dbReference>
<evidence type="ECO:0000256" key="3">
    <source>
        <dbReference type="ARBA" id="ARBA00022741"/>
    </source>
</evidence>
<evidence type="ECO:0000313" key="12">
    <source>
        <dbReference type="Proteomes" id="UP000199052"/>
    </source>
</evidence>
<dbReference type="CDD" id="cd18791">
    <property type="entry name" value="SF2_C_RHA"/>
    <property type="match status" value="1"/>
</dbReference>
<dbReference type="GO" id="GO:0005524">
    <property type="term" value="F:ATP binding"/>
    <property type="evidence" value="ECO:0007669"/>
    <property type="project" value="UniProtKB-KW"/>
</dbReference>
<dbReference type="Pfam" id="PF07717">
    <property type="entry name" value="OB_NTP_bind"/>
    <property type="match status" value="1"/>
</dbReference>
<feature type="region of interest" description="Disordered" evidence="8">
    <location>
        <begin position="498"/>
        <end position="547"/>
    </location>
</feature>
<dbReference type="CDD" id="cd17989">
    <property type="entry name" value="DEXHc_HrpA"/>
    <property type="match status" value="1"/>
</dbReference>
<evidence type="ECO:0000256" key="8">
    <source>
        <dbReference type="SAM" id="MobiDB-lite"/>
    </source>
</evidence>
<dbReference type="InterPro" id="IPR027417">
    <property type="entry name" value="P-loop_NTPase"/>
</dbReference>
<evidence type="ECO:0000256" key="1">
    <source>
        <dbReference type="ARBA" id="ARBA00008792"/>
    </source>
</evidence>
<keyword evidence="5 11" id="KW-0347">Helicase</keyword>
<dbReference type="NCBIfam" id="TIGR01967">
    <property type="entry name" value="DEAH_box_HrpA"/>
    <property type="match status" value="2"/>
</dbReference>
<evidence type="ECO:0000256" key="4">
    <source>
        <dbReference type="ARBA" id="ARBA00022801"/>
    </source>
</evidence>
<dbReference type="Pfam" id="PF11898">
    <property type="entry name" value="DUF3418"/>
    <property type="match status" value="1"/>
</dbReference>
<organism evidence="11 12">
    <name type="scientific">Actinopolymorpha cephalotaxi</name>
    <dbReference type="NCBI Taxonomy" id="504797"/>
    <lineage>
        <taxon>Bacteria</taxon>
        <taxon>Bacillati</taxon>
        <taxon>Actinomycetota</taxon>
        <taxon>Actinomycetes</taxon>
        <taxon>Propionibacteriales</taxon>
        <taxon>Actinopolymorphaceae</taxon>
        <taxon>Actinopolymorpha</taxon>
    </lineage>
</organism>
<evidence type="ECO:0000256" key="2">
    <source>
        <dbReference type="ARBA" id="ARBA00012552"/>
    </source>
</evidence>
<dbReference type="Pfam" id="PF21010">
    <property type="entry name" value="HA2_C"/>
    <property type="match status" value="1"/>
</dbReference>
<dbReference type="InterPro" id="IPR010222">
    <property type="entry name" value="RNA_helicase_HrpA"/>
</dbReference>
<dbReference type="PROSITE" id="PS51192">
    <property type="entry name" value="HELICASE_ATP_BIND_1"/>
    <property type="match status" value="1"/>
</dbReference>
<dbReference type="Pfam" id="PF00271">
    <property type="entry name" value="Helicase_C"/>
    <property type="match status" value="1"/>
</dbReference>
<reference evidence="11 12" key="1">
    <citation type="submission" date="2016-10" db="EMBL/GenBank/DDBJ databases">
        <authorList>
            <person name="de Groot N.N."/>
        </authorList>
    </citation>
    <scope>NUCLEOTIDE SEQUENCE [LARGE SCALE GENOMIC DNA]</scope>
    <source>
        <strain evidence="11 12">CPCC 202808</strain>
    </source>
</reference>
<dbReference type="PANTHER" id="PTHR18934">
    <property type="entry name" value="ATP-DEPENDENT RNA HELICASE"/>
    <property type="match status" value="1"/>
</dbReference>
<dbReference type="SMART" id="SM00487">
    <property type="entry name" value="DEXDc"/>
    <property type="match status" value="1"/>
</dbReference>
<accession>A0A1I2T9W4</accession>
<dbReference type="SUPFAM" id="SSF52540">
    <property type="entry name" value="P-loop containing nucleoside triphosphate hydrolases"/>
    <property type="match status" value="2"/>
</dbReference>
<feature type="domain" description="Helicase C-terminal" evidence="10">
    <location>
        <begin position="290"/>
        <end position="457"/>
    </location>
</feature>
<comment type="catalytic activity">
    <reaction evidence="7">
        <text>ATP + H2O = ADP + phosphate + H(+)</text>
        <dbReference type="Rhea" id="RHEA:13065"/>
        <dbReference type="ChEBI" id="CHEBI:15377"/>
        <dbReference type="ChEBI" id="CHEBI:15378"/>
        <dbReference type="ChEBI" id="CHEBI:30616"/>
        <dbReference type="ChEBI" id="CHEBI:43474"/>
        <dbReference type="ChEBI" id="CHEBI:456216"/>
        <dbReference type="EC" id="3.6.4.13"/>
    </reaction>
</comment>
<evidence type="ECO:0000256" key="6">
    <source>
        <dbReference type="ARBA" id="ARBA00022840"/>
    </source>
</evidence>
<dbReference type="InterPro" id="IPR024590">
    <property type="entry name" value="HrpA_C"/>
</dbReference>
<dbReference type="SMART" id="SM00490">
    <property type="entry name" value="HELICc"/>
    <property type="match status" value="1"/>
</dbReference>
<dbReference type="InterPro" id="IPR011545">
    <property type="entry name" value="DEAD/DEAH_box_helicase_dom"/>
</dbReference>
<dbReference type="FunFam" id="3.40.50.300:FF:000575">
    <property type="entry name" value="ATP-dependent helicase hrpA"/>
    <property type="match status" value="1"/>
</dbReference>
<evidence type="ECO:0000259" key="9">
    <source>
        <dbReference type="PROSITE" id="PS51192"/>
    </source>
</evidence>
<dbReference type="SMART" id="SM00382">
    <property type="entry name" value="AAA"/>
    <property type="match status" value="1"/>
</dbReference>
<dbReference type="NCBIfam" id="NF008348">
    <property type="entry name" value="PRK11131.1"/>
    <property type="match status" value="1"/>
</dbReference>
<dbReference type="EC" id="3.6.4.13" evidence="2"/>
<dbReference type="SMART" id="SM00847">
    <property type="entry name" value="HA2"/>
    <property type="match status" value="1"/>
</dbReference>
<dbReference type="STRING" id="504797.SAMN05421678_10799"/>
<dbReference type="GO" id="GO:0016787">
    <property type="term" value="F:hydrolase activity"/>
    <property type="evidence" value="ECO:0007669"/>
    <property type="project" value="UniProtKB-KW"/>
</dbReference>
<dbReference type="InterPro" id="IPR011709">
    <property type="entry name" value="DEAD-box_helicase_OB_fold"/>
</dbReference>
<name>A0A1I2T9W4_9ACTN</name>
<protein>
    <recommendedName>
        <fullName evidence="2">RNA helicase</fullName>
        <ecNumber evidence="2">3.6.4.13</ecNumber>
    </recommendedName>
</protein>
<dbReference type="FunFam" id="1.20.120.1080:FF:000005">
    <property type="entry name" value="ATP-dependent helicase HrpA"/>
    <property type="match status" value="1"/>
</dbReference>
<evidence type="ECO:0000259" key="10">
    <source>
        <dbReference type="PROSITE" id="PS51194"/>
    </source>
</evidence>